<dbReference type="RefSeq" id="WP_009525242.1">
    <property type="nucleotide sequence ID" value="NZ_JH414550.1"/>
</dbReference>
<reference evidence="1 2" key="1">
    <citation type="submission" date="2011-08" db="EMBL/GenBank/DDBJ databases">
        <title>The Genome Sequence of Eubacteriaceae bacterium ACC19a.</title>
        <authorList>
            <consortium name="The Broad Institute Genome Sequencing Platform"/>
            <person name="Earl A."/>
            <person name="Ward D."/>
            <person name="Feldgarden M."/>
            <person name="Gevers D."/>
            <person name="Sizova M."/>
            <person name="Hazen A."/>
            <person name="Epstein S."/>
            <person name="Young S.K."/>
            <person name="Zeng Q."/>
            <person name="Gargeya S."/>
            <person name="Fitzgerald M."/>
            <person name="Haas B."/>
            <person name="Abouelleil A."/>
            <person name="Alvarado L."/>
            <person name="Arachchi H.M."/>
            <person name="Berlin A."/>
            <person name="Brown A."/>
            <person name="Chapman S.B."/>
            <person name="Chen Z."/>
            <person name="Dunbar C."/>
            <person name="Freedman E."/>
            <person name="Gearin G."/>
            <person name="Gellesch M."/>
            <person name="Goldberg J."/>
            <person name="Griggs A."/>
            <person name="Gujja S."/>
            <person name="Heiman D."/>
            <person name="Howarth C."/>
            <person name="Larson L."/>
            <person name="Lui A."/>
            <person name="MacDonald P.J.P."/>
            <person name="Montmayeur A."/>
            <person name="Murphy C."/>
            <person name="Neiman D."/>
            <person name="Pearson M."/>
            <person name="Priest M."/>
            <person name="Roberts A."/>
            <person name="Saif S."/>
            <person name="Shea T."/>
            <person name="Shenoy N."/>
            <person name="Sisk P."/>
            <person name="Stolte C."/>
            <person name="Sykes S."/>
            <person name="Wortman J."/>
            <person name="Nusbaum C."/>
            <person name="Birren B."/>
        </authorList>
    </citation>
    <scope>NUCLEOTIDE SEQUENCE [LARGE SCALE GENOMIC DNA]</scope>
    <source>
        <strain evidence="1 2">ACC19a</strain>
    </source>
</reference>
<evidence type="ECO:0008006" key="3">
    <source>
        <dbReference type="Google" id="ProtNLM"/>
    </source>
</evidence>
<evidence type="ECO:0000313" key="1">
    <source>
        <dbReference type="EMBL" id="EHL10015.1"/>
    </source>
</evidence>
<protein>
    <recommendedName>
        <fullName evidence="3">Adhesin domain-containing protein</fullName>
    </recommendedName>
</protein>
<dbReference type="AlphaFoldDB" id="G9X3Q0"/>
<dbReference type="Proteomes" id="UP000006437">
    <property type="component" value="Unassembled WGS sequence"/>
</dbReference>
<organism evidence="1 2">
    <name type="scientific">Peptoanaerobacter stomatis</name>
    <dbReference type="NCBI Taxonomy" id="796937"/>
    <lineage>
        <taxon>Bacteria</taxon>
        <taxon>Bacillati</taxon>
        <taxon>Bacillota</taxon>
        <taxon>Clostridia</taxon>
        <taxon>Peptostreptococcales</taxon>
        <taxon>Filifactoraceae</taxon>
        <taxon>Peptoanaerobacter</taxon>
    </lineage>
</organism>
<gene>
    <name evidence="1" type="ORF">HMPREF9629_01007</name>
</gene>
<name>G9X3Q0_9FIRM</name>
<accession>G9X3Q0</accession>
<evidence type="ECO:0000313" key="2">
    <source>
        <dbReference type="Proteomes" id="UP000006437"/>
    </source>
</evidence>
<proteinExistence type="predicted"/>
<dbReference type="EMBL" id="AFZE01000058">
    <property type="protein sequence ID" value="EHL10015.1"/>
    <property type="molecule type" value="Genomic_DNA"/>
</dbReference>
<sequence length="306" mass="34930">MKKLLKALIILILISSLLSAISFFAFDFANVRDIYSHNSIFHSHRYNPVKDYIKDEIDDALDYNYEDYDIINKGANLFAKSLEQNILDGVSDFVSDTVIDEMALGDYFENEMSKEYKYLLKTENLNKFDELYINLPSSSLCVQIEKSDKYKIDFYSKRKSNDNVKLMKINQNGSKYEITSPEKFDKNTPYLVISTPDAQNLKVKFDTDSAVFVAKESLKSADLKTDNAVISLSGEKSYNINIDASDSIARIDLKNYDAQINVKSDSGIVNILGKKYMLEDKTISEKIKNGKDKINIEMDSGFIKIK</sequence>
<comment type="caution">
    <text evidence="1">The sequence shown here is derived from an EMBL/GenBank/DDBJ whole genome shotgun (WGS) entry which is preliminary data.</text>
</comment>
<dbReference type="HOGENOM" id="CLU_908670_0_0_9"/>
<dbReference type="BioCyc" id="EBAC796937-HMP:GMGH-1009-MONOMER"/>